<keyword evidence="3" id="KW-1185">Reference proteome</keyword>
<dbReference type="OMA" id="WLDTCPV"/>
<dbReference type="GO" id="GO:0000298">
    <property type="term" value="F:endopolyphosphatase activity"/>
    <property type="evidence" value="ECO:0007669"/>
    <property type="project" value="TreeGrafter"/>
</dbReference>
<dbReference type="EMBL" id="SWFT01000119">
    <property type="protein sequence ID" value="KAA8899979.1"/>
    <property type="molecule type" value="Genomic_DNA"/>
</dbReference>
<comment type="caution">
    <text evidence="2">The sequence shown here is derived from an EMBL/GenBank/DDBJ whole genome shotgun (WGS) entry which is preliminary data.</text>
</comment>
<protein>
    <recommendedName>
        <fullName evidence="1">Calcineurin-like phosphoesterase domain-containing protein</fullName>
    </recommendedName>
</protein>
<dbReference type="GO" id="GO:0005737">
    <property type="term" value="C:cytoplasm"/>
    <property type="evidence" value="ECO:0007669"/>
    <property type="project" value="TreeGrafter"/>
</dbReference>
<dbReference type="PANTHER" id="PTHR42850">
    <property type="entry name" value="METALLOPHOSPHOESTERASE"/>
    <property type="match status" value="1"/>
</dbReference>
<reference evidence="2 3" key="1">
    <citation type="submission" date="2019-07" db="EMBL/GenBank/DDBJ databases">
        <title>Genome assembly of two rare yeast pathogens: Diutina rugosa and Trichomonascus ciferrii.</title>
        <authorList>
            <person name="Mixao V."/>
            <person name="Saus E."/>
            <person name="Hansen A."/>
            <person name="Lass-Flor C."/>
            <person name="Gabaldon T."/>
        </authorList>
    </citation>
    <scope>NUCLEOTIDE SEQUENCE [LARGE SCALE GENOMIC DNA]</scope>
    <source>
        <strain evidence="2 3">CBS 613</strain>
    </source>
</reference>
<feature type="domain" description="Calcineurin-like phosphoesterase" evidence="1">
    <location>
        <begin position="27"/>
        <end position="113"/>
    </location>
</feature>
<dbReference type="SUPFAM" id="SSF56300">
    <property type="entry name" value="Metallo-dependent phosphatases"/>
    <property type="match status" value="1"/>
</dbReference>
<evidence type="ECO:0000313" key="2">
    <source>
        <dbReference type="EMBL" id="KAA8899979.1"/>
    </source>
</evidence>
<dbReference type="CDD" id="cd00144">
    <property type="entry name" value="MPP_PPP_family"/>
    <property type="match status" value="1"/>
</dbReference>
<name>A0A642UIZ3_DIURU</name>
<organism evidence="2 3">
    <name type="scientific">Diutina rugosa</name>
    <name type="common">Yeast</name>
    <name type="synonym">Candida rugosa</name>
    <dbReference type="NCBI Taxonomy" id="5481"/>
    <lineage>
        <taxon>Eukaryota</taxon>
        <taxon>Fungi</taxon>
        <taxon>Dikarya</taxon>
        <taxon>Ascomycota</taxon>
        <taxon>Saccharomycotina</taxon>
        <taxon>Pichiomycetes</taxon>
        <taxon>Debaryomycetaceae</taxon>
        <taxon>Diutina</taxon>
    </lineage>
</organism>
<dbReference type="InterPro" id="IPR050126">
    <property type="entry name" value="Ap4A_hydrolase"/>
</dbReference>
<dbReference type="InterPro" id="IPR004843">
    <property type="entry name" value="Calcineurin-like_PHP"/>
</dbReference>
<sequence length="269" mass="29906">MAPPAVRLHDIARIANLTDYETLTGGRLIVVGDIHGSIRPLKRLMAKVQFDPNRDKLVSLGDFITKGEDSIAVLDYLIDNRAECVLGNHEYSVLELYTEYWKLPPPHFSGVDDDHAQVEGRKSELKLAKRLRPRHIKFINSCSVIKRLGTLASGYPAIAVHAGVRPDLPLDQQPPNENLEMRALLKPDYKRSTSDTDAEGAVAWSKIYNKQMKSEPKSQRTVVFYGHHAAAGLKLKKYTRGLDTGCAKGGQLTAMVIDHGVEELVQVDC</sequence>
<evidence type="ECO:0000259" key="1">
    <source>
        <dbReference type="Pfam" id="PF00149"/>
    </source>
</evidence>
<dbReference type="InterPro" id="IPR029052">
    <property type="entry name" value="Metallo-depent_PP-like"/>
</dbReference>
<dbReference type="Proteomes" id="UP000449547">
    <property type="component" value="Unassembled WGS sequence"/>
</dbReference>
<evidence type="ECO:0000313" key="3">
    <source>
        <dbReference type="Proteomes" id="UP000449547"/>
    </source>
</evidence>
<dbReference type="GeneID" id="54782671"/>
<dbReference type="Gene3D" id="3.60.21.10">
    <property type="match status" value="1"/>
</dbReference>
<dbReference type="PANTHER" id="PTHR42850:SF4">
    <property type="entry name" value="ZINC-DEPENDENT ENDOPOLYPHOSPHATASE"/>
    <property type="match status" value="1"/>
</dbReference>
<dbReference type="Pfam" id="PF00149">
    <property type="entry name" value="Metallophos"/>
    <property type="match status" value="1"/>
</dbReference>
<dbReference type="GO" id="GO:0016791">
    <property type="term" value="F:phosphatase activity"/>
    <property type="evidence" value="ECO:0007669"/>
    <property type="project" value="TreeGrafter"/>
</dbReference>
<dbReference type="VEuPathDB" id="FungiDB:DIURU_004020"/>
<dbReference type="OrthoDB" id="10267127at2759"/>
<accession>A0A642UIZ3</accession>
<dbReference type="GO" id="GO:0006798">
    <property type="term" value="P:polyphosphate catabolic process"/>
    <property type="evidence" value="ECO:0007669"/>
    <property type="project" value="TreeGrafter"/>
</dbReference>
<proteinExistence type="predicted"/>
<dbReference type="AlphaFoldDB" id="A0A642UIZ3"/>
<dbReference type="RefSeq" id="XP_034011190.1">
    <property type="nucleotide sequence ID" value="XM_034156848.1"/>
</dbReference>
<gene>
    <name evidence="2" type="ORF">DIURU_004020</name>
</gene>